<dbReference type="SUPFAM" id="SSF69304">
    <property type="entry name" value="Tricorn protease N-terminal domain"/>
    <property type="match status" value="1"/>
</dbReference>
<dbReference type="PANTHER" id="PTHR42776:SF27">
    <property type="entry name" value="DIPEPTIDYL PEPTIDASE FAMILY MEMBER 6"/>
    <property type="match status" value="1"/>
</dbReference>
<feature type="domain" description="Peptidase S9 prolyl oligopeptidase catalytic" evidence="2">
    <location>
        <begin position="393"/>
        <end position="599"/>
    </location>
</feature>
<dbReference type="eggNOG" id="COG0823">
    <property type="taxonomic scope" value="Bacteria"/>
</dbReference>
<keyword evidence="4" id="KW-1185">Reference proteome</keyword>
<dbReference type="Pfam" id="PF00326">
    <property type="entry name" value="Peptidase_S9"/>
    <property type="match status" value="1"/>
</dbReference>
<gene>
    <name evidence="3" type="ordered locus">Gobs_2493</name>
</gene>
<dbReference type="EMBL" id="CP001867">
    <property type="protein sequence ID" value="ADB75164.1"/>
    <property type="molecule type" value="Genomic_DNA"/>
</dbReference>
<evidence type="ECO:0000256" key="1">
    <source>
        <dbReference type="ARBA" id="ARBA00022801"/>
    </source>
</evidence>
<dbReference type="InterPro" id="IPR011042">
    <property type="entry name" value="6-blade_b-propeller_TolB-like"/>
</dbReference>
<dbReference type="SUPFAM" id="SSF53474">
    <property type="entry name" value="alpha/beta-Hydrolases"/>
    <property type="match status" value="1"/>
</dbReference>
<dbReference type="KEGG" id="gob:Gobs_2493"/>
<dbReference type="eggNOG" id="COG1506">
    <property type="taxonomic scope" value="Bacteria"/>
</dbReference>
<dbReference type="PRINTS" id="PR00862">
    <property type="entry name" value="PROLIGOPTASE"/>
</dbReference>
<dbReference type="HOGENOM" id="CLU_008615_3_2_11"/>
<dbReference type="InterPro" id="IPR029058">
    <property type="entry name" value="AB_hydrolase_fold"/>
</dbReference>
<proteinExistence type="predicted"/>
<evidence type="ECO:0000313" key="4">
    <source>
        <dbReference type="Proteomes" id="UP000001382"/>
    </source>
</evidence>
<reference evidence="4" key="2">
    <citation type="submission" date="2010-01" db="EMBL/GenBank/DDBJ databases">
        <title>The complete genome of Geodermatophilus obscurus DSM 43160.</title>
        <authorList>
            <consortium name="US DOE Joint Genome Institute (JGI-PGF)"/>
            <person name="Lucas S."/>
            <person name="Copeland A."/>
            <person name="Lapidus A."/>
            <person name="Glavina del Rio T."/>
            <person name="Dalin E."/>
            <person name="Tice H."/>
            <person name="Bruce D."/>
            <person name="Goodwin L."/>
            <person name="Pitluck S."/>
            <person name="Kyrpides N."/>
            <person name="Mavromatis K."/>
            <person name="Ivanova N."/>
            <person name="Munk A.C."/>
            <person name="Brettin T."/>
            <person name="Detter J.C."/>
            <person name="Han C."/>
            <person name="Larimer F."/>
            <person name="Land M."/>
            <person name="Hauser L."/>
            <person name="Markowitz V."/>
            <person name="Cheng J.-F."/>
            <person name="Hugenholtz P."/>
            <person name="Woyke T."/>
            <person name="Wu D."/>
            <person name="Jando M."/>
            <person name="Schneider S."/>
            <person name="Klenk H.-P."/>
            <person name="Eisen J.A."/>
        </authorList>
    </citation>
    <scope>NUCLEOTIDE SEQUENCE [LARGE SCALE GENOMIC DNA]</scope>
    <source>
        <strain evidence="4">ATCC 25078 / DSM 43160 / JCM 3152 / KCC A-0152 / KCTC 9177 / NBRC 13315 / NRRL B-3577 / G-20</strain>
    </source>
</reference>
<dbReference type="OrthoDB" id="9765647at2"/>
<dbReference type="PANTHER" id="PTHR42776">
    <property type="entry name" value="SERINE PEPTIDASE S9 FAMILY MEMBER"/>
    <property type="match status" value="1"/>
</dbReference>
<dbReference type="GO" id="GO:0004252">
    <property type="term" value="F:serine-type endopeptidase activity"/>
    <property type="evidence" value="ECO:0007669"/>
    <property type="project" value="InterPro"/>
</dbReference>
<name>D2S4H4_GEOOG</name>
<evidence type="ECO:0000313" key="3">
    <source>
        <dbReference type="EMBL" id="ADB75164.1"/>
    </source>
</evidence>
<reference evidence="3 4" key="1">
    <citation type="journal article" date="2010" name="Stand. Genomic Sci.">
        <title>Complete genome sequence of Geodermatophilus obscurus type strain (G-20).</title>
        <authorList>
            <person name="Ivanova N."/>
            <person name="Sikorski J."/>
            <person name="Jando M."/>
            <person name="Munk C."/>
            <person name="Lapidus A."/>
            <person name="Glavina Del Rio T."/>
            <person name="Copeland A."/>
            <person name="Tice H."/>
            <person name="Cheng J.-F."/>
            <person name="Lucas S."/>
            <person name="Chen F."/>
            <person name="Nolan M."/>
            <person name="Bruce D."/>
            <person name="Goodwin L."/>
            <person name="Pitluck S."/>
            <person name="Mavromatis K."/>
            <person name="Mikhailova N."/>
            <person name="Pati A."/>
            <person name="Chen A."/>
            <person name="Palaniappan K."/>
            <person name="Land M."/>
            <person name="Hauser L."/>
            <person name="Chang Y.-J."/>
            <person name="Jeffries C.D."/>
            <person name="Meincke L."/>
            <person name="Brettin T."/>
            <person name="Detter J.C."/>
            <person name="Detter J.C."/>
            <person name="Rohde M."/>
            <person name="Goeker M."/>
            <person name="Bristow J."/>
            <person name="Eisen J.A."/>
            <person name="Markowitz V."/>
            <person name="Hugenholtz P."/>
            <person name="Kyrpides N.C."/>
            <person name="Klenk H.-P."/>
        </authorList>
    </citation>
    <scope>NUCLEOTIDE SEQUENCE [LARGE SCALE GENOMIC DNA]</scope>
    <source>
        <strain evidence="4">ATCC 25078 / DSM 43160 / JCM 3152 / KCC A-0152 / KCTC 9177 / NBRC 13315 / NRRL B-3577 / G-20</strain>
    </source>
</reference>
<accession>D2S4H4</accession>
<dbReference type="RefSeq" id="WP_012948599.1">
    <property type="nucleotide sequence ID" value="NC_013757.1"/>
</dbReference>
<dbReference type="InterPro" id="IPR002470">
    <property type="entry name" value="Peptidase_S9A"/>
</dbReference>
<protein>
    <submittedName>
        <fullName evidence="3">Peptidase S9 prolyl oligopeptidase active site domain protein</fullName>
    </submittedName>
</protein>
<dbReference type="STRING" id="526225.Gobs_2493"/>
<dbReference type="Proteomes" id="UP000001382">
    <property type="component" value="Chromosome"/>
</dbReference>
<keyword evidence="1" id="KW-0378">Hydrolase</keyword>
<dbReference type="InterPro" id="IPR001375">
    <property type="entry name" value="Peptidase_S9_cat"/>
</dbReference>
<organism evidence="3 4">
    <name type="scientific">Geodermatophilus obscurus (strain ATCC 25078 / DSM 43160 / JCM 3152 / CCUG 61914 / KCC A-0152 / KCTC 9177 / NBRC 13315 / NRRL B-3577 / G-20)</name>
    <dbReference type="NCBI Taxonomy" id="526225"/>
    <lineage>
        <taxon>Bacteria</taxon>
        <taxon>Bacillati</taxon>
        <taxon>Actinomycetota</taxon>
        <taxon>Actinomycetes</taxon>
        <taxon>Geodermatophilales</taxon>
        <taxon>Geodermatophilaceae</taxon>
        <taxon>Geodermatophilus</taxon>
    </lineage>
</organism>
<evidence type="ECO:0000259" key="2">
    <source>
        <dbReference type="Pfam" id="PF00326"/>
    </source>
</evidence>
<dbReference type="Gene3D" id="2.120.10.30">
    <property type="entry name" value="TolB, C-terminal domain"/>
    <property type="match status" value="1"/>
</dbReference>
<sequence length="607" mass="64910">MLAELIRARSTAALDSDGERLLLRTDATGVDQLAEWHAGVHRHLPAVDDRVITARYRPGHRQAVVEADTDGDERSRLWLLDLDAPAGRDRSTPRALTARSGAVDRLAGVSPDGGTVAVLSNRRDPVAFDVWLLDLDSGAQRLLHRSGSWCQPAPGFSADGHWLSILRPGPRPMDNDLVLLDVATGEQRVVLPHADEAAVVGAPAWVDATTLVVSSNVGRDHSALVRVDLATDEAAVVYARDRDVAGWTSPDGTRLLAVGNVDGASVGELLDARTLAPLGRLRLPDPDAVVAWSHLLPDPLVGNDGSVVVTCTSPVMPPGVWRLDPGAPPHRLTGARLDVEPRLLRRPERHAVTSADGVTVPLQLYRPDSTAGAAPPVVVLLHGGPEGQSQPVFSPVVQALVARGYAVAVPNVRGSTGYGKRYYGLDDTTRRLDTLLDLAAVHSWLPGAGLDGARAALWGTSYGGYLVLAGCAFQPELWGAGVDIVGISDLVTFLERTAGYRRAHREREYGALATDREFLAAASPLRRADAIRAPLFVVHGAQDPRVPLGEAEQLVTAVRSRGVPCELLVYDDEGHGLARLANRLDAHPRAMAFLDRVLRPGGRREDG</sequence>
<dbReference type="Gene3D" id="3.40.50.1820">
    <property type="entry name" value="alpha/beta hydrolase"/>
    <property type="match status" value="1"/>
</dbReference>
<dbReference type="AlphaFoldDB" id="D2S4H4"/>
<dbReference type="GO" id="GO:0006508">
    <property type="term" value="P:proteolysis"/>
    <property type="evidence" value="ECO:0007669"/>
    <property type="project" value="InterPro"/>
</dbReference>